<proteinExistence type="predicted"/>
<keyword evidence="3" id="KW-1185">Reference proteome</keyword>
<protein>
    <submittedName>
        <fullName evidence="2">Uncharacterized protein</fullName>
    </submittedName>
</protein>
<name>A0A934TRL2_9BURK</name>
<feature type="transmembrane region" description="Helical" evidence="1">
    <location>
        <begin position="21"/>
        <end position="44"/>
    </location>
</feature>
<reference evidence="2" key="2">
    <citation type="submission" date="2021-01" db="EMBL/GenBank/DDBJ databases">
        <authorList>
            <person name="Kang M."/>
        </authorList>
    </citation>
    <scope>NUCLEOTIDE SEQUENCE</scope>
    <source>
        <strain evidence="2">KACC 17527</strain>
    </source>
</reference>
<evidence type="ECO:0000256" key="1">
    <source>
        <dbReference type="SAM" id="Phobius"/>
    </source>
</evidence>
<sequence>MRKQTEHRIRGAASLARPGRTWFAAIVMNAAPWAAVVVIGWFTFTSDEPAVTAMAGVLFVMALVWSGFVTLDAWRVLRRFTRRGFGGPPPQ</sequence>
<gene>
    <name evidence="2" type="ORF">JJB11_09375</name>
</gene>
<dbReference type="EMBL" id="JAEPWM010000002">
    <property type="protein sequence ID" value="MBK6006299.1"/>
    <property type="molecule type" value="Genomic_DNA"/>
</dbReference>
<feature type="transmembrane region" description="Helical" evidence="1">
    <location>
        <begin position="50"/>
        <end position="74"/>
    </location>
</feature>
<dbReference type="AlphaFoldDB" id="A0A934TRL2"/>
<accession>A0A934TRL2</accession>
<dbReference type="RefSeq" id="WP_201168924.1">
    <property type="nucleotide sequence ID" value="NZ_JAEPWM010000002.1"/>
</dbReference>
<reference evidence="2" key="1">
    <citation type="journal article" date="2012" name="J. Microbiol. Biotechnol.">
        <title>Ramlibacter ginsenosidimutans sp. nov., with ginsenoside-converting activity.</title>
        <authorList>
            <person name="Wang L."/>
            <person name="An D.S."/>
            <person name="Kim S.G."/>
            <person name="Jin F.X."/>
            <person name="Kim S.C."/>
            <person name="Lee S.T."/>
            <person name="Im W.T."/>
        </authorList>
    </citation>
    <scope>NUCLEOTIDE SEQUENCE</scope>
    <source>
        <strain evidence="2">KACC 17527</strain>
    </source>
</reference>
<dbReference type="Proteomes" id="UP000630528">
    <property type="component" value="Unassembled WGS sequence"/>
</dbReference>
<evidence type="ECO:0000313" key="2">
    <source>
        <dbReference type="EMBL" id="MBK6006299.1"/>
    </source>
</evidence>
<keyword evidence="1" id="KW-0472">Membrane</keyword>
<keyword evidence="1" id="KW-0812">Transmembrane</keyword>
<evidence type="ECO:0000313" key="3">
    <source>
        <dbReference type="Proteomes" id="UP000630528"/>
    </source>
</evidence>
<organism evidence="2 3">
    <name type="scientific">Ramlibacter ginsenosidimutans</name>
    <dbReference type="NCBI Taxonomy" id="502333"/>
    <lineage>
        <taxon>Bacteria</taxon>
        <taxon>Pseudomonadati</taxon>
        <taxon>Pseudomonadota</taxon>
        <taxon>Betaproteobacteria</taxon>
        <taxon>Burkholderiales</taxon>
        <taxon>Comamonadaceae</taxon>
        <taxon>Ramlibacter</taxon>
    </lineage>
</organism>
<comment type="caution">
    <text evidence="2">The sequence shown here is derived from an EMBL/GenBank/DDBJ whole genome shotgun (WGS) entry which is preliminary data.</text>
</comment>
<keyword evidence="1" id="KW-1133">Transmembrane helix</keyword>